<dbReference type="RefSeq" id="WP_052454085.1">
    <property type="nucleotide sequence ID" value="NZ_CP009313.1"/>
</dbReference>
<organism evidence="1 2">
    <name type="scientific">Streptomyces nodosus</name>
    <dbReference type="NCBI Taxonomy" id="40318"/>
    <lineage>
        <taxon>Bacteria</taxon>
        <taxon>Bacillati</taxon>
        <taxon>Actinomycetota</taxon>
        <taxon>Actinomycetes</taxon>
        <taxon>Kitasatosporales</taxon>
        <taxon>Streptomycetaceae</taxon>
        <taxon>Streptomyces</taxon>
    </lineage>
</organism>
<protein>
    <submittedName>
        <fullName evidence="1">Uncharacterized protein</fullName>
    </submittedName>
</protein>
<sequence>MELARTVALLDRWLEEHAPGDFRQLAPPAESARAAAVTENRFQPHPDVLSWLALHDGSALDPRSAAGAFVPTDFPLLGAAGMRDGLREMAEEVARAQEEGEAEYVVGVMADVRWLPVAMNHTGGQLVVDHREGPGFGAVLELDPSIGLDGVKRWDSLSHLLDSVLDALVHGTPVATAGAGGARNVPRVEDTGNPLPHVVWDLYYS</sequence>
<dbReference type="KEGG" id="snq:CP978_11575"/>
<name>A0A5P2W0D2_9ACTN</name>
<dbReference type="Proteomes" id="UP000325763">
    <property type="component" value="Chromosome"/>
</dbReference>
<gene>
    <name evidence="1" type="ORF">CP978_11575</name>
</gene>
<dbReference type="OrthoDB" id="4563313at2"/>
<proteinExistence type="predicted"/>
<evidence type="ECO:0000313" key="1">
    <source>
        <dbReference type="EMBL" id="QEV39118.1"/>
    </source>
</evidence>
<evidence type="ECO:0000313" key="2">
    <source>
        <dbReference type="Proteomes" id="UP000325763"/>
    </source>
</evidence>
<accession>A0A5P2W0D2</accession>
<reference evidence="1 2" key="1">
    <citation type="submission" date="2017-09" db="EMBL/GenBank/DDBJ databases">
        <title>Streptomyces genome completion.</title>
        <authorList>
            <person name="Lee N."/>
            <person name="Cho B.-K."/>
        </authorList>
    </citation>
    <scope>NUCLEOTIDE SEQUENCE [LARGE SCALE GENOMIC DNA]</scope>
    <source>
        <strain evidence="1 2">ATCC 14899</strain>
    </source>
</reference>
<dbReference type="EMBL" id="CP023747">
    <property type="protein sequence ID" value="QEV39118.1"/>
    <property type="molecule type" value="Genomic_DNA"/>
</dbReference>
<dbReference type="AlphaFoldDB" id="A0A5P2W0D2"/>